<accession>A0A3M5KJ34</accession>
<organism evidence="1 2">
    <name type="scientific">Pseudomonas savastanoi</name>
    <name type="common">Pseudomonas syringae pv. savastanoi</name>
    <dbReference type="NCBI Taxonomy" id="29438"/>
    <lineage>
        <taxon>Bacteria</taxon>
        <taxon>Pseudomonadati</taxon>
        <taxon>Pseudomonadota</taxon>
        <taxon>Gammaproteobacteria</taxon>
        <taxon>Pseudomonadales</taxon>
        <taxon>Pseudomonadaceae</taxon>
        <taxon>Pseudomonas</taxon>
    </lineage>
</organism>
<gene>
    <name evidence="1" type="ORF">ALP51_00569</name>
</gene>
<dbReference type="Proteomes" id="UP000278180">
    <property type="component" value="Unassembled WGS sequence"/>
</dbReference>
<evidence type="ECO:0000313" key="2">
    <source>
        <dbReference type="Proteomes" id="UP000278180"/>
    </source>
</evidence>
<dbReference type="EMBL" id="RBTE01000047">
    <property type="protein sequence ID" value="RMT35539.1"/>
    <property type="molecule type" value="Genomic_DNA"/>
</dbReference>
<reference evidence="1 2" key="1">
    <citation type="submission" date="2018-08" db="EMBL/GenBank/DDBJ databases">
        <title>Recombination of ecologically and evolutionarily significant loci maintains genetic cohesion in the Pseudomonas syringae species complex.</title>
        <authorList>
            <person name="Dillon M."/>
            <person name="Thakur S."/>
            <person name="Almeida R.N.D."/>
            <person name="Weir B.S."/>
            <person name="Guttman D.S."/>
        </authorList>
    </citation>
    <scope>NUCLEOTIDE SEQUENCE [LARGE SCALE GENOMIC DNA]</scope>
    <source>
        <strain evidence="1 2">ICMP 13684</strain>
    </source>
</reference>
<dbReference type="AlphaFoldDB" id="A0A3M5KJ34"/>
<protein>
    <submittedName>
        <fullName evidence="1">Uncharacterized protein</fullName>
    </submittedName>
</protein>
<name>A0A3M5KJ34_PSESS</name>
<evidence type="ECO:0000313" key="1">
    <source>
        <dbReference type="EMBL" id="RMT35539.1"/>
    </source>
</evidence>
<comment type="caution">
    <text evidence="1">The sequence shown here is derived from an EMBL/GenBank/DDBJ whole genome shotgun (WGS) entry which is preliminary data.</text>
</comment>
<proteinExistence type="predicted"/>
<sequence>MRGDSWRGGAPMPYWFFQLRVKHCGYPGQFGLATFIGHRIEIFSALVN</sequence>